<dbReference type="PANTHER" id="PTHR31435:SF10">
    <property type="entry name" value="BSR4717 PROTEIN"/>
    <property type="match status" value="1"/>
</dbReference>
<comment type="caution">
    <text evidence="3">The sequence shown here is derived from an EMBL/GenBank/DDBJ whole genome shotgun (WGS) entry which is preliminary data.</text>
</comment>
<feature type="domain" description="N-acetyltransferase" evidence="2">
    <location>
        <begin position="9"/>
        <end position="105"/>
    </location>
</feature>
<dbReference type="EMBL" id="JACHWQ010000011">
    <property type="protein sequence ID" value="MBB2977072.1"/>
    <property type="molecule type" value="Genomic_DNA"/>
</dbReference>
<reference evidence="3 4" key="1">
    <citation type="submission" date="2020-08" db="EMBL/GenBank/DDBJ databases">
        <title>Sequencing the genomes of 1000 actinobacteria strains.</title>
        <authorList>
            <person name="Klenk H.-P."/>
        </authorList>
    </citation>
    <scope>NUCLEOTIDE SEQUENCE [LARGE SCALE GENOMIC DNA]</scope>
    <source>
        <strain evidence="3 4">DSM 27099</strain>
    </source>
</reference>
<dbReference type="RefSeq" id="WP_338143800.1">
    <property type="nucleotide sequence ID" value="NZ_CP049255.1"/>
</dbReference>
<gene>
    <name evidence="3" type="ORF">FHX49_002669</name>
</gene>
<evidence type="ECO:0000313" key="4">
    <source>
        <dbReference type="Proteomes" id="UP000529310"/>
    </source>
</evidence>
<sequence>MRDATTTVTRNDDEQRYEIHVDGNLAGFTEFEPDADGNLVFPHTMIDPAFKGRGLGTTLVSDALADVAQRGETVVPECSFVVRYLKENDVAGLTVSWPDSDDAQDSPAASEQSA</sequence>
<dbReference type="Gene3D" id="3.40.630.30">
    <property type="match status" value="1"/>
</dbReference>
<dbReference type="InterPro" id="IPR045057">
    <property type="entry name" value="Gcn5-rel_NAT"/>
</dbReference>
<evidence type="ECO:0000256" key="1">
    <source>
        <dbReference type="SAM" id="MobiDB-lite"/>
    </source>
</evidence>
<dbReference type="PROSITE" id="PS51729">
    <property type="entry name" value="GNAT_YJDJ"/>
    <property type="match status" value="1"/>
</dbReference>
<dbReference type="AlphaFoldDB" id="A0A7W4V573"/>
<dbReference type="CDD" id="cd04301">
    <property type="entry name" value="NAT_SF"/>
    <property type="match status" value="1"/>
</dbReference>
<dbReference type="Pfam" id="PF14542">
    <property type="entry name" value="Acetyltransf_CG"/>
    <property type="match status" value="1"/>
</dbReference>
<dbReference type="Proteomes" id="UP000529310">
    <property type="component" value="Unassembled WGS sequence"/>
</dbReference>
<evidence type="ECO:0000259" key="2">
    <source>
        <dbReference type="PROSITE" id="PS51729"/>
    </source>
</evidence>
<feature type="compositionally biased region" description="Low complexity" evidence="1">
    <location>
        <begin position="105"/>
        <end position="114"/>
    </location>
</feature>
<keyword evidence="4" id="KW-1185">Reference proteome</keyword>
<evidence type="ECO:0000313" key="3">
    <source>
        <dbReference type="EMBL" id="MBB2977072.1"/>
    </source>
</evidence>
<organism evidence="3 4">
    <name type="scientific">Microbacterium endophyticum</name>
    <dbReference type="NCBI Taxonomy" id="1526412"/>
    <lineage>
        <taxon>Bacteria</taxon>
        <taxon>Bacillati</taxon>
        <taxon>Actinomycetota</taxon>
        <taxon>Actinomycetes</taxon>
        <taxon>Micrococcales</taxon>
        <taxon>Microbacteriaceae</taxon>
        <taxon>Microbacterium</taxon>
    </lineage>
</organism>
<feature type="region of interest" description="Disordered" evidence="1">
    <location>
        <begin position="94"/>
        <end position="114"/>
    </location>
</feature>
<dbReference type="InterPro" id="IPR016181">
    <property type="entry name" value="Acyl_CoA_acyltransferase"/>
</dbReference>
<dbReference type="InterPro" id="IPR031165">
    <property type="entry name" value="GNAT_YJDJ"/>
</dbReference>
<dbReference type="PANTHER" id="PTHR31435">
    <property type="entry name" value="PROTEIN NATD1"/>
    <property type="match status" value="1"/>
</dbReference>
<accession>A0A7W4V573</accession>
<proteinExistence type="predicted"/>
<protein>
    <recommendedName>
        <fullName evidence="2">N-acetyltransferase domain-containing protein</fullName>
    </recommendedName>
</protein>
<dbReference type="SUPFAM" id="SSF55729">
    <property type="entry name" value="Acyl-CoA N-acyltransferases (Nat)"/>
    <property type="match status" value="1"/>
</dbReference>
<name>A0A7W4V573_9MICO</name>